<dbReference type="Proteomes" id="UP000184603">
    <property type="component" value="Unassembled WGS sequence"/>
</dbReference>
<keyword evidence="7" id="KW-0808">Transferase</keyword>
<keyword evidence="9" id="KW-0547">Nucleotide-binding</keyword>
<feature type="coiled-coil region" evidence="16">
    <location>
        <begin position="329"/>
        <end position="388"/>
    </location>
</feature>
<evidence type="ECO:0000256" key="3">
    <source>
        <dbReference type="ARBA" id="ARBA00012438"/>
    </source>
</evidence>
<dbReference type="InterPro" id="IPR036890">
    <property type="entry name" value="HATPase_C_sf"/>
</dbReference>
<dbReference type="Gene3D" id="1.10.287.130">
    <property type="match status" value="1"/>
</dbReference>
<dbReference type="CDD" id="cd00075">
    <property type="entry name" value="HATPase"/>
    <property type="match status" value="1"/>
</dbReference>
<evidence type="ECO:0000313" key="19">
    <source>
        <dbReference type="EMBL" id="SHO45422.1"/>
    </source>
</evidence>
<accession>A0A1M7Y1E2</accession>
<keyword evidence="11" id="KW-0067">ATP-binding</keyword>
<evidence type="ECO:0000256" key="13">
    <source>
        <dbReference type="ARBA" id="ARBA00023012"/>
    </source>
</evidence>
<evidence type="ECO:0000256" key="11">
    <source>
        <dbReference type="ARBA" id="ARBA00022840"/>
    </source>
</evidence>
<dbReference type="PROSITE" id="PS50109">
    <property type="entry name" value="HIS_KIN"/>
    <property type="match status" value="1"/>
</dbReference>
<dbReference type="Pfam" id="PF02743">
    <property type="entry name" value="dCache_1"/>
    <property type="match status" value="1"/>
</dbReference>
<evidence type="ECO:0000256" key="4">
    <source>
        <dbReference type="ARBA" id="ARBA00022475"/>
    </source>
</evidence>
<feature type="transmembrane region" description="Helical" evidence="17">
    <location>
        <begin position="302"/>
        <end position="322"/>
    </location>
</feature>
<keyword evidence="8 17" id="KW-0812">Transmembrane</keyword>
<keyword evidence="4" id="KW-1003">Cell membrane</keyword>
<dbReference type="InterPro" id="IPR003594">
    <property type="entry name" value="HATPase_dom"/>
</dbReference>
<dbReference type="RefSeq" id="WP_073612429.1">
    <property type="nucleotide sequence ID" value="NZ_FRFE01000004.1"/>
</dbReference>
<dbReference type="PANTHER" id="PTHR43065">
    <property type="entry name" value="SENSOR HISTIDINE KINASE"/>
    <property type="match status" value="1"/>
</dbReference>
<evidence type="ECO:0000256" key="9">
    <source>
        <dbReference type="ARBA" id="ARBA00022741"/>
    </source>
</evidence>
<dbReference type="FunFam" id="1.10.287.130:FF:000049">
    <property type="entry name" value="C4-dicarboxylate transport sensor protein DctB"/>
    <property type="match status" value="1"/>
</dbReference>
<comment type="subcellular location">
    <subcellularLocation>
        <location evidence="2">Cell inner membrane</location>
        <topology evidence="2">Multi-pass membrane protein</topology>
    </subcellularLocation>
</comment>
<dbReference type="InterPro" id="IPR017055">
    <property type="entry name" value="Sig_transdc_His_kinase_DctB"/>
</dbReference>
<gene>
    <name evidence="19" type="ORF">SAMN02745220_01079</name>
</gene>
<dbReference type="GO" id="GO:0005886">
    <property type="term" value="C:plasma membrane"/>
    <property type="evidence" value="ECO:0007669"/>
    <property type="project" value="UniProtKB-SubCell"/>
</dbReference>
<dbReference type="InterPro" id="IPR004358">
    <property type="entry name" value="Sig_transdc_His_kin-like_C"/>
</dbReference>
<evidence type="ECO:0000256" key="7">
    <source>
        <dbReference type="ARBA" id="ARBA00022679"/>
    </source>
</evidence>
<evidence type="ECO:0000256" key="15">
    <source>
        <dbReference type="ARBA" id="ARBA00073143"/>
    </source>
</evidence>
<dbReference type="Pfam" id="PF02518">
    <property type="entry name" value="HATPase_c"/>
    <property type="match status" value="1"/>
</dbReference>
<dbReference type="InterPro" id="IPR003661">
    <property type="entry name" value="HisK_dim/P_dom"/>
</dbReference>
<dbReference type="Gene3D" id="3.30.565.10">
    <property type="entry name" value="Histidine kinase-like ATPase, C-terminal domain"/>
    <property type="match status" value="1"/>
</dbReference>
<dbReference type="GO" id="GO:0000155">
    <property type="term" value="F:phosphorelay sensor kinase activity"/>
    <property type="evidence" value="ECO:0007669"/>
    <property type="project" value="InterPro"/>
</dbReference>
<keyword evidence="10 19" id="KW-0418">Kinase</keyword>
<name>A0A1M7Y1E2_9BACT</name>
<evidence type="ECO:0000256" key="14">
    <source>
        <dbReference type="ARBA" id="ARBA00023136"/>
    </source>
</evidence>
<keyword evidence="13" id="KW-0902">Two-component regulatory system</keyword>
<dbReference type="PANTHER" id="PTHR43065:SF46">
    <property type="entry name" value="C4-DICARBOXYLATE TRANSPORT SENSOR PROTEIN DCTB"/>
    <property type="match status" value="1"/>
</dbReference>
<dbReference type="PIRSF" id="PIRSF036431">
    <property type="entry name" value="STHK_DctB"/>
    <property type="match status" value="1"/>
</dbReference>
<dbReference type="SMART" id="SM00387">
    <property type="entry name" value="HATPase_c"/>
    <property type="match status" value="1"/>
</dbReference>
<dbReference type="SUPFAM" id="SSF55874">
    <property type="entry name" value="ATPase domain of HSP90 chaperone/DNA topoisomerase II/histidine kinase"/>
    <property type="match status" value="1"/>
</dbReference>
<feature type="transmembrane region" description="Helical" evidence="17">
    <location>
        <begin position="12"/>
        <end position="29"/>
    </location>
</feature>
<dbReference type="Gene3D" id="6.10.250.3020">
    <property type="match status" value="1"/>
</dbReference>
<keyword evidence="5" id="KW-0997">Cell inner membrane</keyword>
<evidence type="ECO:0000256" key="17">
    <source>
        <dbReference type="SAM" id="Phobius"/>
    </source>
</evidence>
<dbReference type="GO" id="GO:0005524">
    <property type="term" value="F:ATP binding"/>
    <property type="evidence" value="ECO:0007669"/>
    <property type="project" value="UniProtKB-KW"/>
</dbReference>
<protein>
    <recommendedName>
        <fullName evidence="15">C4-dicarboxylate transport sensor protein DctB</fullName>
        <ecNumber evidence="3">2.7.13.3</ecNumber>
    </recommendedName>
</protein>
<feature type="domain" description="Histidine kinase" evidence="18">
    <location>
        <begin position="404"/>
        <end position="617"/>
    </location>
</feature>
<evidence type="ECO:0000313" key="20">
    <source>
        <dbReference type="Proteomes" id="UP000184603"/>
    </source>
</evidence>
<evidence type="ECO:0000256" key="2">
    <source>
        <dbReference type="ARBA" id="ARBA00004429"/>
    </source>
</evidence>
<evidence type="ECO:0000256" key="5">
    <source>
        <dbReference type="ARBA" id="ARBA00022519"/>
    </source>
</evidence>
<keyword evidence="20" id="KW-1185">Reference proteome</keyword>
<dbReference type="SUPFAM" id="SSF47384">
    <property type="entry name" value="Homodimeric domain of signal transducing histidine kinase"/>
    <property type="match status" value="1"/>
</dbReference>
<evidence type="ECO:0000259" key="18">
    <source>
        <dbReference type="PROSITE" id="PS50109"/>
    </source>
</evidence>
<dbReference type="SUPFAM" id="SSF103190">
    <property type="entry name" value="Sensory domain-like"/>
    <property type="match status" value="1"/>
</dbReference>
<evidence type="ECO:0000256" key="10">
    <source>
        <dbReference type="ARBA" id="ARBA00022777"/>
    </source>
</evidence>
<evidence type="ECO:0000256" key="12">
    <source>
        <dbReference type="ARBA" id="ARBA00022989"/>
    </source>
</evidence>
<evidence type="ECO:0000256" key="8">
    <source>
        <dbReference type="ARBA" id="ARBA00022692"/>
    </source>
</evidence>
<dbReference type="PRINTS" id="PR00344">
    <property type="entry name" value="BCTRLSENSOR"/>
</dbReference>
<keyword evidence="12 17" id="KW-1133">Transmembrane helix</keyword>
<dbReference type="InterPro" id="IPR005467">
    <property type="entry name" value="His_kinase_dom"/>
</dbReference>
<keyword evidence="14 17" id="KW-0472">Membrane</keyword>
<keyword evidence="16" id="KW-0175">Coiled coil</keyword>
<dbReference type="SMART" id="SM00388">
    <property type="entry name" value="HisKA"/>
    <property type="match status" value="1"/>
</dbReference>
<dbReference type="Gene3D" id="3.30.450.20">
    <property type="entry name" value="PAS domain"/>
    <property type="match status" value="2"/>
</dbReference>
<organism evidence="19 20">
    <name type="scientific">Desulfopila aestuarii DSM 18488</name>
    <dbReference type="NCBI Taxonomy" id="1121416"/>
    <lineage>
        <taxon>Bacteria</taxon>
        <taxon>Pseudomonadati</taxon>
        <taxon>Thermodesulfobacteriota</taxon>
        <taxon>Desulfobulbia</taxon>
        <taxon>Desulfobulbales</taxon>
        <taxon>Desulfocapsaceae</taxon>
        <taxon>Desulfopila</taxon>
    </lineage>
</organism>
<dbReference type="InterPro" id="IPR029151">
    <property type="entry name" value="Sensor-like_sf"/>
</dbReference>
<dbReference type="FunFam" id="3.30.450.20:FF:000127">
    <property type="entry name" value="C4-dicarboxylate transport sensor protein"/>
    <property type="match status" value="1"/>
</dbReference>
<dbReference type="STRING" id="1121416.SAMN02745220_01079"/>
<reference evidence="19 20" key="1">
    <citation type="submission" date="2016-12" db="EMBL/GenBank/DDBJ databases">
        <authorList>
            <person name="Song W.-J."/>
            <person name="Kurnit D.M."/>
        </authorList>
    </citation>
    <scope>NUCLEOTIDE SEQUENCE [LARGE SCALE GENOMIC DNA]</scope>
    <source>
        <strain evidence="19 20">DSM 18488</strain>
    </source>
</reference>
<comment type="catalytic activity">
    <reaction evidence="1">
        <text>ATP + protein L-histidine = ADP + protein N-phospho-L-histidine.</text>
        <dbReference type="EC" id="2.7.13.3"/>
    </reaction>
</comment>
<dbReference type="EC" id="2.7.13.3" evidence="3"/>
<dbReference type="CDD" id="cd12914">
    <property type="entry name" value="PDC1_DGC_like"/>
    <property type="match status" value="1"/>
</dbReference>
<proteinExistence type="predicted"/>
<dbReference type="EMBL" id="FRFE01000004">
    <property type="protein sequence ID" value="SHO45422.1"/>
    <property type="molecule type" value="Genomic_DNA"/>
</dbReference>
<evidence type="ECO:0000256" key="1">
    <source>
        <dbReference type="ARBA" id="ARBA00000085"/>
    </source>
</evidence>
<keyword evidence="6" id="KW-0597">Phosphoprotein</keyword>
<dbReference type="Pfam" id="PF00512">
    <property type="entry name" value="HisKA"/>
    <property type="match status" value="1"/>
</dbReference>
<evidence type="ECO:0000256" key="16">
    <source>
        <dbReference type="SAM" id="Coils"/>
    </source>
</evidence>
<dbReference type="CDD" id="cd00082">
    <property type="entry name" value="HisKA"/>
    <property type="match status" value="1"/>
</dbReference>
<dbReference type="InterPro" id="IPR033479">
    <property type="entry name" value="dCache_1"/>
</dbReference>
<dbReference type="AlphaFoldDB" id="A0A1M7Y1E2"/>
<dbReference type="InterPro" id="IPR036097">
    <property type="entry name" value="HisK_dim/P_sf"/>
</dbReference>
<sequence>MSVIKKPQRRFFLVTGMAFLLIGTVMLWLTSRVMYHRGIEDLSSQGTVKLELFVTYLQGVLKTYQSLPELLAIDDNLVNALLNPREDQRINKLNRYLETINAISDTADTYLMDKEGLTIAASNWQEEHPFVGRNFSYRPYFLEAMKGQLGRYFALGTTSSKRGYYFAYPVRRAGEILGVVVIKVNIDSVEQSWGERGDNFLVTDPDGVVFITTEPDWRYQTLHPLEETVRKQIIESRRYPNASLAVLTDTRQDLEGNRQIVHLHDQNNPVGRNHLLLTRNMPEAGWSVHILTDIQTVKKRVWWVNIMVGASLLLTFLLVLLLKQRQYRLAELTLIREKTRRTLQRANEKLELRVKERTRELTAINKLLRREIQDRQRTEETLRKTRNELIHAAKMAVLGQMSAGINHELNQPLAAIRSYTDNGKEFLKKGRHEEALWNLEQIAELTERMAQIGVQLKLFSRKTSGQMTVVPLHGVIDGALEILKPSIRKRGVQVNVRLVPENIEVKANNLLLQQVLINLISNAIQAAEPSDLKIVHVTAELNGNAVLIRVMDSGPGITAEDLPHIFEPFFTTKKSGQGLGLGLTISERILQEMRGSIRVIPQAKGQGACFEISLEKA</sequence>
<evidence type="ECO:0000256" key="6">
    <source>
        <dbReference type="ARBA" id="ARBA00022553"/>
    </source>
</evidence>